<sequence>MQVNEIIWSEAEQQIAKDAFEKAYQRETNALITQVREYASGITELDEVWRLHDFLSARRHDIDGKYDYDYSALLFLFARLVKEEWLKLEDLSGLDQSKLAKINALAQM</sequence>
<dbReference type="InterPro" id="IPR041601">
    <property type="entry name" value="FRP"/>
</dbReference>
<name>B4VWS0_9CYAN</name>
<organism evidence="1 2">
    <name type="scientific">Coleofasciculus chthonoplastes PCC 7420</name>
    <dbReference type="NCBI Taxonomy" id="118168"/>
    <lineage>
        <taxon>Bacteria</taxon>
        <taxon>Bacillati</taxon>
        <taxon>Cyanobacteriota</taxon>
        <taxon>Cyanophyceae</taxon>
        <taxon>Coleofasciculales</taxon>
        <taxon>Coleofasciculaceae</taxon>
        <taxon>Coleofasciculus</taxon>
    </lineage>
</organism>
<dbReference type="RefSeq" id="WP_006103148.1">
    <property type="nucleotide sequence ID" value="NZ_DS989857.1"/>
</dbReference>
<dbReference type="HOGENOM" id="CLU_170272_0_0_3"/>
<protein>
    <recommendedName>
        <fullName evidence="3">Fluorescence recovery protein</fullName>
    </recommendedName>
</protein>
<dbReference type="InterPro" id="IPR053747">
    <property type="entry name" value="Fluoresc_Recovery_Reg"/>
</dbReference>
<evidence type="ECO:0000313" key="1">
    <source>
        <dbReference type="EMBL" id="EDX73461.1"/>
    </source>
</evidence>
<dbReference type="Pfam" id="PF18032">
    <property type="entry name" value="FRP"/>
    <property type="match status" value="1"/>
</dbReference>
<dbReference type="GO" id="GO:0042651">
    <property type="term" value="C:thylakoid membrane"/>
    <property type="evidence" value="ECO:0007669"/>
    <property type="project" value="InterPro"/>
</dbReference>
<dbReference type="Proteomes" id="UP000003835">
    <property type="component" value="Unassembled WGS sequence"/>
</dbReference>
<dbReference type="Gene3D" id="6.10.140.1840">
    <property type="match status" value="1"/>
</dbReference>
<proteinExistence type="predicted"/>
<keyword evidence="2" id="KW-1185">Reference proteome</keyword>
<dbReference type="OrthoDB" id="8239247at2"/>
<dbReference type="EMBL" id="DS989857">
    <property type="protein sequence ID" value="EDX73461.1"/>
    <property type="molecule type" value="Genomic_DNA"/>
</dbReference>
<accession>B4VWS0</accession>
<evidence type="ECO:0000313" key="2">
    <source>
        <dbReference type="Proteomes" id="UP000003835"/>
    </source>
</evidence>
<dbReference type="AlphaFoldDB" id="B4VWS0"/>
<dbReference type="eggNOG" id="ENOG5032S2M">
    <property type="taxonomic scope" value="Bacteria"/>
</dbReference>
<gene>
    <name evidence="1" type="ORF">MC7420_3635</name>
</gene>
<evidence type="ECO:0008006" key="3">
    <source>
        <dbReference type="Google" id="ProtNLM"/>
    </source>
</evidence>
<reference evidence="1 2" key="1">
    <citation type="submission" date="2008-07" db="EMBL/GenBank/DDBJ databases">
        <authorList>
            <person name="Tandeau de Marsac N."/>
            <person name="Ferriera S."/>
            <person name="Johnson J."/>
            <person name="Kravitz S."/>
            <person name="Beeson K."/>
            <person name="Sutton G."/>
            <person name="Rogers Y.-H."/>
            <person name="Friedman R."/>
            <person name="Frazier M."/>
            <person name="Venter J.C."/>
        </authorList>
    </citation>
    <scope>NUCLEOTIDE SEQUENCE [LARGE SCALE GENOMIC DNA]</scope>
    <source>
        <strain evidence="1 2">PCC 7420</strain>
    </source>
</reference>